<gene>
    <name evidence="1" type="ORF">C0029_18325</name>
</gene>
<dbReference type="RefSeq" id="WP_084200905.1">
    <property type="nucleotide sequence ID" value="NZ_BMYL01000008.1"/>
</dbReference>
<protein>
    <submittedName>
        <fullName evidence="1">Uncharacterized protein</fullName>
    </submittedName>
</protein>
<dbReference type="EMBL" id="PKUR01000007">
    <property type="protein sequence ID" value="PLW84574.1"/>
    <property type="molecule type" value="Genomic_DNA"/>
</dbReference>
<sequence>MGTLLEFPSQQAQGLAFLDRQIRQLLLAKGADDDLVEFAATELTRIYSRISESEQYSIGIQLPPGLDEHDRNALQVEINAGLETIRGENHGLMVELVAQLVLTKVQLFELSRR</sequence>
<accession>A0AAP8MBF7</accession>
<dbReference type="Proteomes" id="UP000235162">
    <property type="component" value="Unassembled WGS sequence"/>
</dbReference>
<name>A0AAP8MBF7_9GAMM</name>
<reference evidence="1 2" key="1">
    <citation type="submission" date="2018-01" db="EMBL/GenBank/DDBJ databases">
        <title>The draft genome sequence of Halioglobus japonicus S1-36.</title>
        <authorList>
            <person name="Du Z.-J."/>
            <person name="Shi M.-J."/>
        </authorList>
    </citation>
    <scope>NUCLEOTIDE SEQUENCE [LARGE SCALE GENOMIC DNA]</scope>
    <source>
        <strain evidence="1 2">S1-36</strain>
    </source>
</reference>
<dbReference type="AlphaFoldDB" id="A0AAP8MBF7"/>
<proteinExistence type="predicted"/>
<evidence type="ECO:0000313" key="2">
    <source>
        <dbReference type="Proteomes" id="UP000235162"/>
    </source>
</evidence>
<organism evidence="1 2">
    <name type="scientific">Halioglobus japonicus</name>
    <dbReference type="NCBI Taxonomy" id="930805"/>
    <lineage>
        <taxon>Bacteria</taxon>
        <taxon>Pseudomonadati</taxon>
        <taxon>Pseudomonadota</taxon>
        <taxon>Gammaproteobacteria</taxon>
        <taxon>Cellvibrionales</taxon>
        <taxon>Halieaceae</taxon>
        <taxon>Halioglobus</taxon>
    </lineage>
</organism>
<evidence type="ECO:0000313" key="1">
    <source>
        <dbReference type="EMBL" id="PLW84574.1"/>
    </source>
</evidence>
<dbReference type="KEGG" id="hja:BST95_18615"/>
<comment type="caution">
    <text evidence="1">The sequence shown here is derived from an EMBL/GenBank/DDBJ whole genome shotgun (WGS) entry which is preliminary data.</text>
</comment>
<keyword evidence="2" id="KW-1185">Reference proteome</keyword>